<dbReference type="RefSeq" id="WP_216549322.1">
    <property type="nucleotide sequence ID" value="NZ_JAHLQO010000004.1"/>
</dbReference>
<reference evidence="1 2" key="1">
    <citation type="submission" date="2021-06" db="EMBL/GenBank/DDBJ databases">
        <authorList>
            <person name="Sun Q."/>
            <person name="Li D."/>
        </authorList>
    </citation>
    <scope>NUCLEOTIDE SEQUENCE [LARGE SCALE GENOMIC DNA]</scope>
    <source>
        <strain evidence="1 2">MSJ-1</strain>
    </source>
</reference>
<comment type="caution">
    <text evidence="1">The sequence shown here is derived from an EMBL/GenBank/DDBJ whole genome shotgun (WGS) entry which is preliminary data.</text>
</comment>
<organism evidence="1 2">
    <name type="scientific">Peptoniphilus ovalis</name>
    <dbReference type="NCBI Taxonomy" id="2841503"/>
    <lineage>
        <taxon>Bacteria</taxon>
        <taxon>Bacillati</taxon>
        <taxon>Bacillota</taxon>
        <taxon>Tissierellia</taxon>
        <taxon>Tissierellales</taxon>
        <taxon>Peptoniphilaceae</taxon>
        <taxon>Peptoniphilus</taxon>
    </lineage>
</organism>
<keyword evidence="2" id="KW-1185">Reference proteome</keyword>
<evidence type="ECO:0000313" key="1">
    <source>
        <dbReference type="EMBL" id="MBU5669490.1"/>
    </source>
</evidence>
<evidence type="ECO:0000313" key="2">
    <source>
        <dbReference type="Proteomes" id="UP000783742"/>
    </source>
</evidence>
<name>A0ABS6FH55_9FIRM</name>
<dbReference type="Proteomes" id="UP000783742">
    <property type="component" value="Unassembled WGS sequence"/>
</dbReference>
<dbReference type="EMBL" id="JAHLQO010000004">
    <property type="protein sequence ID" value="MBU5669490.1"/>
    <property type="molecule type" value="Genomic_DNA"/>
</dbReference>
<proteinExistence type="predicted"/>
<sequence length="101" mass="11743">MDYQVFEGSGYIIHARKLDNKYAEVIVNTNPEELRSYRMNLNLKSSLIPKETTCEYKFYNAKDSSHTKYPNTVIITDLGEIQILIQDSRCAIMASIVYRTR</sequence>
<gene>
    <name evidence="1" type="ORF">KQI68_06515</name>
</gene>
<protein>
    <submittedName>
        <fullName evidence="1">Uncharacterized protein</fullName>
    </submittedName>
</protein>
<accession>A0ABS6FH55</accession>